<keyword evidence="2" id="KW-1185">Reference proteome</keyword>
<reference evidence="1 2" key="1">
    <citation type="submission" date="2018-06" db="EMBL/GenBank/DDBJ databases">
        <title>Complete Genomes of Monosporascus.</title>
        <authorList>
            <person name="Robinson A.J."/>
            <person name="Natvig D.O."/>
        </authorList>
    </citation>
    <scope>NUCLEOTIDE SEQUENCE [LARGE SCALE GENOMIC DNA]</scope>
    <source>
        <strain evidence="1 2">CBS 110550</strain>
    </source>
</reference>
<protein>
    <submittedName>
        <fullName evidence="1">Uncharacterized protein</fullName>
    </submittedName>
</protein>
<dbReference type="EMBL" id="QJNU01000848">
    <property type="protein sequence ID" value="RYO84617.1"/>
    <property type="molecule type" value="Genomic_DNA"/>
</dbReference>
<dbReference type="OrthoDB" id="4898608at2759"/>
<evidence type="ECO:0000313" key="2">
    <source>
        <dbReference type="Proteomes" id="UP000293360"/>
    </source>
</evidence>
<comment type="caution">
    <text evidence="1">The sequence shown here is derived from an EMBL/GenBank/DDBJ whole genome shotgun (WGS) entry which is preliminary data.</text>
</comment>
<organism evidence="1 2">
    <name type="scientific">Monosporascus ibericus</name>
    <dbReference type="NCBI Taxonomy" id="155417"/>
    <lineage>
        <taxon>Eukaryota</taxon>
        <taxon>Fungi</taxon>
        <taxon>Dikarya</taxon>
        <taxon>Ascomycota</taxon>
        <taxon>Pezizomycotina</taxon>
        <taxon>Sordariomycetes</taxon>
        <taxon>Xylariomycetidae</taxon>
        <taxon>Xylariales</taxon>
        <taxon>Xylariales incertae sedis</taxon>
        <taxon>Monosporascus</taxon>
    </lineage>
</organism>
<dbReference type="AlphaFoldDB" id="A0A4Q4SVB6"/>
<dbReference type="Proteomes" id="UP000293360">
    <property type="component" value="Unassembled WGS sequence"/>
</dbReference>
<accession>A0A4Q4SVB6</accession>
<gene>
    <name evidence="1" type="ORF">DL764_009301</name>
</gene>
<name>A0A4Q4SVB6_9PEZI</name>
<proteinExistence type="predicted"/>
<evidence type="ECO:0000313" key="1">
    <source>
        <dbReference type="EMBL" id="RYO84617.1"/>
    </source>
</evidence>
<sequence>MDDSMQLKLAAFDLSSKDLDLSLSVASLAFIASLPAFQGEPTDVYRLVQSGDLWLLSPGFVQFEVATKVNGKPMSSVGPGTGFLEDVAEAICQCSIWQKLGLVICLDDIQYDLPYEGAPNLYLSIQHPDKSFALLSPPHALTAQFKGLESTFHFMTSQDEGRRSDPQTEEKNVQGNITKTRDLRVFSQATPVSATDNDVQDRSDVITFWHTDEAGARNLEEHKRGEFVAHLVDLALYKLLGVPKRHYGLQFRKLADAPSLLQLAPAIWNSHYLRAAAAHAKKFPVISEVLATSIQAQSSSLRNKAAKLLEHDRLPPQGRGSAQGSSGSNWNDQKLLRHHLWRLLQTTLKPGIFTHKRPKDFPSPAGNVDDVGHQLPTCLDEPEDSNAFNDFGDVVPELHVEGTLDSDWALPQLSAYDYQEYDSGVYPADGQLWREDDNTGGCAPIDATQQEIDVEWQEMDTKSLLRNEPTTLPSYHSYEQYRRRGPWDDFYQRALTSETMDEEHVLNERSAPIEEIVDWVGEADGFERQEFVGADLVTSETMNIDAEDDNAHHLPNLHSYGTETGLENDSWEYIE</sequence>
<dbReference type="STRING" id="155417.A0A4Q4SVB6"/>